<name>A0A1G9DF03_9ACTN</name>
<evidence type="ECO:0000256" key="6">
    <source>
        <dbReference type="PIRNR" id="PIRNR017901"/>
    </source>
</evidence>
<dbReference type="GO" id="GO:0052699">
    <property type="term" value="P:ergothioneine biosynthetic process"/>
    <property type="evidence" value="ECO:0007669"/>
    <property type="project" value="UniProtKB-UniRule"/>
</dbReference>
<gene>
    <name evidence="5" type="primary">egtA</name>
    <name evidence="8" type="ORF">SAMN05216298_0853</name>
</gene>
<dbReference type="PANTHER" id="PTHR34378:SF1">
    <property type="entry name" value="GLUTAMATE--CYSTEINE LIGASE, CHLOROPLASTIC"/>
    <property type="match status" value="1"/>
</dbReference>
<evidence type="ECO:0000256" key="2">
    <source>
        <dbReference type="ARBA" id="ARBA00022741"/>
    </source>
</evidence>
<dbReference type="HAMAP" id="MF_02034">
    <property type="entry name" value="EgtA"/>
    <property type="match status" value="1"/>
</dbReference>
<dbReference type="GO" id="GO:0005524">
    <property type="term" value="F:ATP binding"/>
    <property type="evidence" value="ECO:0007669"/>
    <property type="project" value="UniProtKB-UniRule"/>
</dbReference>
<dbReference type="Proteomes" id="UP000198662">
    <property type="component" value="Unassembled WGS sequence"/>
</dbReference>
<accession>A0A1G9DF03</accession>
<evidence type="ECO:0000256" key="7">
    <source>
        <dbReference type="SAM" id="MobiDB-lite"/>
    </source>
</evidence>
<protein>
    <recommendedName>
        <fullName evidence="5">Glutamate--cysteine ligase EgtA</fullName>
        <ecNumber evidence="5">6.3.2.2</ecNumber>
    </recommendedName>
    <alternativeName>
        <fullName evidence="5">Gamma-glutamylcysteine synthase</fullName>
        <shortName evidence="5">GCS</shortName>
        <shortName evidence="5">Gamma-ECS</shortName>
    </alternativeName>
</protein>
<evidence type="ECO:0000256" key="4">
    <source>
        <dbReference type="ARBA" id="ARBA00048819"/>
    </source>
</evidence>
<evidence type="ECO:0000256" key="1">
    <source>
        <dbReference type="ARBA" id="ARBA00022598"/>
    </source>
</evidence>
<dbReference type="EC" id="6.3.2.2" evidence="5"/>
<comment type="catalytic activity">
    <reaction evidence="4 5 6">
        <text>L-cysteine + L-glutamate + ATP = gamma-L-glutamyl-L-cysteine + ADP + phosphate + H(+)</text>
        <dbReference type="Rhea" id="RHEA:13285"/>
        <dbReference type="ChEBI" id="CHEBI:15378"/>
        <dbReference type="ChEBI" id="CHEBI:29985"/>
        <dbReference type="ChEBI" id="CHEBI:30616"/>
        <dbReference type="ChEBI" id="CHEBI:35235"/>
        <dbReference type="ChEBI" id="CHEBI:43474"/>
        <dbReference type="ChEBI" id="CHEBI:58173"/>
        <dbReference type="ChEBI" id="CHEBI:456216"/>
        <dbReference type="EC" id="6.3.2.2"/>
    </reaction>
</comment>
<dbReference type="GO" id="GO:0006750">
    <property type="term" value="P:glutathione biosynthetic process"/>
    <property type="evidence" value="ECO:0007669"/>
    <property type="project" value="UniProtKB-UniRule"/>
</dbReference>
<comment type="similarity">
    <text evidence="5 6">Belongs to the glutamate--cysteine ligase type 2 family. EgtA subfamily.</text>
</comment>
<organism evidence="8 9">
    <name type="scientific">Glycomyces sambucus</name>
    <dbReference type="NCBI Taxonomy" id="380244"/>
    <lineage>
        <taxon>Bacteria</taxon>
        <taxon>Bacillati</taxon>
        <taxon>Actinomycetota</taxon>
        <taxon>Actinomycetes</taxon>
        <taxon>Glycomycetales</taxon>
        <taxon>Glycomycetaceae</taxon>
        <taxon>Glycomyces</taxon>
    </lineage>
</organism>
<sequence>MATTLTEADAAEHIGRTCFTTGPSRRVGVELEWLVHPRDDDETAWDLPFGGKVTREAGGQVELSSLPADDLASCVVAVETDQAALAAALAERGQFVVGGGFDGVRDPVRQIDDQRYRAMETYYDRSGPWGRMVMCGTASIQVNLDAGDDEAELRRRWDLAHRLGPVLVAAFANSPVMDGRRSGWKSTRQALWTKLVPDWGHPISDEGDLRADFARFVLDSEVMCRRCDPPGEWTAPPGLTMRSWIRDGVDGDRPAVEDLEYHMTTLFPPVRPRGWLELRMIDQQEGDGWIVPAVLATTLVDDPVAADAAYAATAALCGERNQPSASVWEQAARIGVADPDLAGVVRDCFTIAAESLRRTGASPTLRAALAEFRARYVDAGRCPADDQIDRLDSGAPEPHLEAAPLAHDATGRP</sequence>
<dbReference type="Gene3D" id="3.30.590.20">
    <property type="match status" value="1"/>
</dbReference>
<evidence type="ECO:0000313" key="9">
    <source>
        <dbReference type="Proteomes" id="UP000198662"/>
    </source>
</evidence>
<comment type="pathway">
    <text evidence="5">Amino-acid biosynthesis; ergothioneine biosynthesis.</text>
</comment>
<evidence type="ECO:0000313" key="8">
    <source>
        <dbReference type="EMBL" id="SDK62475.1"/>
    </source>
</evidence>
<reference evidence="9" key="1">
    <citation type="submission" date="2016-10" db="EMBL/GenBank/DDBJ databases">
        <authorList>
            <person name="Varghese N."/>
            <person name="Submissions S."/>
        </authorList>
    </citation>
    <scope>NUCLEOTIDE SEQUENCE [LARGE SCALE GENOMIC DNA]</scope>
    <source>
        <strain evidence="9">CGMCC 4.3147</strain>
    </source>
</reference>
<evidence type="ECO:0000256" key="3">
    <source>
        <dbReference type="ARBA" id="ARBA00022840"/>
    </source>
</evidence>
<dbReference type="InterPro" id="IPR014746">
    <property type="entry name" value="Gln_synth/guanido_kin_cat_dom"/>
</dbReference>
<dbReference type="GO" id="GO:0004357">
    <property type="term" value="F:glutamate-cysteine ligase activity"/>
    <property type="evidence" value="ECO:0007669"/>
    <property type="project" value="UniProtKB-UniRule"/>
</dbReference>
<evidence type="ECO:0000256" key="5">
    <source>
        <dbReference type="HAMAP-Rule" id="MF_02034"/>
    </source>
</evidence>
<dbReference type="PIRSF" id="PIRSF017901">
    <property type="entry name" value="GCL"/>
    <property type="match status" value="1"/>
</dbReference>
<dbReference type="Pfam" id="PF04107">
    <property type="entry name" value="GCS2"/>
    <property type="match status" value="1"/>
</dbReference>
<dbReference type="PANTHER" id="PTHR34378">
    <property type="entry name" value="GLUTAMATE--CYSTEINE LIGASE, CHLOROPLASTIC"/>
    <property type="match status" value="1"/>
</dbReference>
<keyword evidence="1 5" id="KW-0436">Ligase</keyword>
<feature type="compositionally biased region" description="Low complexity" evidence="7">
    <location>
        <begin position="395"/>
        <end position="407"/>
    </location>
</feature>
<dbReference type="OrthoDB" id="9780152at2"/>
<dbReference type="InterPro" id="IPR035434">
    <property type="entry name" value="GCL_bact_plant"/>
</dbReference>
<dbReference type="STRING" id="380244.SAMN05216298_0853"/>
<dbReference type="InterPro" id="IPR006336">
    <property type="entry name" value="GCS2"/>
</dbReference>
<dbReference type="AlphaFoldDB" id="A0A1G9DF03"/>
<keyword evidence="9" id="KW-1185">Reference proteome</keyword>
<dbReference type="EMBL" id="FNGF01000001">
    <property type="protein sequence ID" value="SDK62475.1"/>
    <property type="molecule type" value="Genomic_DNA"/>
</dbReference>
<keyword evidence="2 5" id="KW-0547">Nucleotide-binding</keyword>
<proteinExistence type="inferred from homology"/>
<feature type="region of interest" description="Disordered" evidence="7">
    <location>
        <begin position="387"/>
        <end position="413"/>
    </location>
</feature>
<dbReference type="UniPathway" id="UPA01014"/>
<dbReference type="InterPro" id="IPR017809">
    <property type="entry name" value="EgtA_Actinobacteria"/>
</dbReference>
<comment type="function">
    <text evidence="5">Catalyzes the synthesis of gamma-glutamylcysteine (gamma-GC). This compound is used as substrate for the biosynthesis of the low-molecular thiol compound ergothioneine.</text>
</comment>
<dbReference type="SUPFAM" id="SSF55931">
    <property type="entry name" value="Glutamine synthetase/guanido kinase"/>
    <property type="match status" value="1"/>
</dbReference>
<keyword evidence="3 5" id="KW-0067">ATP-binding</keyword>
<dbReference type="RefSeq" id="WP_091043245.1">
    <property type="nucleotide sequence ID" value="NZ_FNGF01000001.1"/>
</dbReference>